<dbReference type="AlphaFoldDB" id="A0AAQ1HLK4"/>
<comment type="caution">
    <text evidence="1">The sequence shown here is derived from an EMBL/GenBank/DDBJ whole genome shotgun (WGS) entry which is preliminary data.</text>
</comment>
<sequence>MAESFEDRVEATARLLLDTCRERDIRLSGDHAVSENDAADLLGYSSGDTLRKQVSDGICHLPYRRLGNRRLYRLRDIAVEIERTYGRG</sequence>
<name>A0AAQ1HLK4_9PSED</name>
<gene>
    <name evidence="1" type="ORF">SAMN05216577_106151</name>
</gene>
<reference evidence="1 2" key="1">
    <citation type="submission" date="2016-10" db="EMBL/GenBank/DDBJ databases">
        <authorList>
            <person name="Varghese N."/>
            <person name="Submissions S."/>
        </authorList>
    </citation>
    <scope>NUCLEOTIDE SEQUENCE [LARGE SCALE GENOMIC DNA]</scope>
    <source>
        <strain evidence="1 2">LMG 18378</strain>
    </source>
</reference>
<protein>
    <recommendedName>
        <fullName evidence="3">Helix-turn-helix domain-containing protein</fullName>
    </recommendedName>
</protein>
<evidence type="ECO:0000313" key="2">
    <source>
        <dbReference type="Proteomes" id="UP000183385"/>
    </source>
</evidence>
<dbReference type="Proteomes" id="UP000183385">
    <property type="component" value="Unassembled WGS sequence"/>
</dbReference>
<dbReference type="EMBL" id="FOLS01000006">
    <property type="protein sequence ID" value="SFC50185.1"/>
    <property type="molecule type" value="Genomic_DNA"/>
</dbReference>
<evidence type="ECO:0008006" key="3">
    <source>
        <dbReference type="Google" id="ProtNLM"/>
    </source>
</evidence>
<accession>A0AAQ1HLK4</accession>
<dbReference type="RefSeq" id="WP_074979014.1">
    <property type="nucleotide sequence ID" value="NZ_FOLS01000006.1"/>
</dbReference>
<evidence type="ECO:0000313" key="1">
    <source>
        <dbReference type="EMBL" id="SFC50185.1"/>
    </source>
</evidence>
<organism evidence="1 2">
    <name type="scientific">Pseudomonas citronellolis</name>
    <dbReference type="NCBI Taxonomy" id="53408"/>
    <lineage>
        <taxon>Bacteria</taxon>
        <taxon>Pseudomonadati</taxon>
        <taxon>Pseudomonadota</taxon>
        <taxon>Gammaproteobacteria</taxon>
        <taxon>Pseudomonadales</taxon>
        <taxon>Pseudomonadaceae</taxon>
        <taxon>Pseudomonas</taxon>
    </lineage>
</organism>
<proteinExistence type="predicted"/>
<keyword evidence="2" id="KW-1185">Reference proteome</keyword>